<sequence>MINILTVKADNTQEEMGNVSREMKTLRRNQKGRLGQEQWLMPVIPALWEAKAGGSPEVRSSRPAWTTWGDPVSTKNTKSSWAWWRVP</sequence>
<dbReference type="Proteomes" id="UP000233100">
    <property type="component" value="Chromosome 10"/>
</dbReference>
<dbReference type="AlphaFoldDB" id="A0A7N9IA87"/>
<name>A0A7N9IA87_MACFA</name>
<accession>A0A7N9IA87</accession>
<reference evidence="1 2" key="1">
    <citation type="submission" date="2013-03" db="EMBL/GenBank/DDBJ databases">
        <authorList>
            <person name="Warren W."/>
            <person name="Wilson R.K."/>
        </authorList>
    </citation>
    <scope>NUCLEOTIDE SEQUENCE</scope>
</reference>
<organism evidence="1 2">
    <name type="scientific">Macaca fascicularis</name>
    <name type="common">Crab-eating macaque</name>
    <name type="synonym">Cynomolgus monkey</name>
    <dbReference type="NCBI Taxonomy" id="9541"/>
    <lineage>
        <taxon>Eukaryota</taxon>
        <taxon>Metazoa</taxon>
        <taxon>Chordata</taxon>
        <taxon>Craniata</taxon>
        <taxon>Vertebrata</taxon>
        <taxon>Euteleostomi</taxon>
        <taxon>Mammalia</taxon>
        <taxon>Eutheria</taxon>
        <taxon>Euarchontoglires</taxon>
        <taxon>Primates</taxon>
        <taxon>Haplorrhini</taxon>
        <taxon>Catarrhini</taxon>
        <taxon>Cercopithecidae</taxon>
        <taxon>Cercopithecinae</taxon>
        <taxon>Macaca</taxon>
    </lineage>
</organism>
<reference evidence="1" key="3">
    <citation type="submission" date="2025-09" db="UniProtKB">
        <authorList>
            <consortium name="Ensembl"/>
        </authorList>
    </citation>
    <scope>IDENTIFICATION</scope>
</reference>
<protein>
    <submittedName>
        <fullName evidence="1">Uncharacterized protein</fullName>
    </submittedName>
</protein>
<dbReference type="Ensembl" id="ENSMFAT00000089325.1">
    <property type="protein sequence ID" value="ENSMFAP00000047951.1"/>
    <property type="gene ID" value="ENSMFAG00000055368.1"/>
</dbReference>
<keyword evidence="2" id="KW-1185">Reference proteome</keyword>
<evidence type="ECO:0000313" key="1">
    <source>
        <dbReference type="Ensembl" id="ENSMFAP00000047951.1"/>
    </source>
</evidence>
<reference evidence="1" key="2">
    <citation type="submission" date="2025-08" db="UniProtKB">
        <authorList>
            <consortium name="Ensembl"/>
        </authorList>
    </citation>
    <scope>IDENTIFICATION</scope>
</reference>
<evidence type="ECO:0000313" key="2">
    <source>
        <dbReference type="Proteomes" id="UP000233100"/>
    </source>
</evidence>
<dbReference type="GeneTree" id="ENSGT00940000163244"/>
<proteinExistence type="predicted"/>